<reference evidence="6 7" key="1">
    <citation type="submission" date="2024-01" db="EMBL/GenBank/DDBJ databases">
        <title>The genome of the rayed Mediterranean limpet Patella caerulea (Linnaeus, 1758).</title>
        <authorList>
            <person name="Anh-Thu Weber A."/>
            <person name="Halstead-Nussloch G."/>
        </authorList>
    </citation>
    <scope>NUCLEOTIDE SEQUENCE [LARGE SCALE GENOMIC DNA]</scope>
    <source>
        <strain evidence="6">AATW-2023a</strain>
        <tissue evidence="6">Whole specimen</tissue>
    </source>
</reference>
<keyword evidence="4" id="KW-0175">Coiled coil</keyword>
<dbReference type="Gene3D" id="6.10.140.1950">
    <property type="match status" value="1"/>
</dbReference>
<evidence type="ECO:0000256" key="3">
    <source>
        <dbReference type="ARBA" id="ARBA00022917"/>
    </source>
</evidence>
<accession>A0AAN8Q0G4</accession>
<dbReference type="InterPro" id="IPR045853">
    <property type="entry name" value="Pep_chain_release_fac_I_sf"/>
</dbReference>
<sequence length="472" mass="55063">MRMQLCRTLNNVMCIKNSSFTLKTFINHNQRLERKTFSVMNYNYFQFKKQIFNCHEGTNIHPSNKNLEKITSHLKINYCENYIPHRINIRKYATKPVRDRFTYTNPNYASYLSSIEEEMKMLNKDNTNNLSKSDHKRLREITPAVELIKELKMKVAELQELSAFENKTQDQEMENMILDEKKECSDRIQEIENQLIEVLCEEERIDNNDIILEVTAGVGGQEAMLFTAEVFNMYMNYVTFKGWSQEILAYEISDQGGIRRASMEIKGHNVFKHLKYEGGVHRVQRVPQTERSGRIHTSTMAVAILPQPTEIDVVLNSKDLRIETFRATGAGGQSVNKTDSAVRVIHIPTGIVSECQEERFQARNKDKAIKVLRSRIYQKELEAQMSEQKALRKFQMGSGGRSEKIRTYNFKESRVTDHRIHQNIYSKEFLSGGQDLDDLIKTLWTESKYLSLEAMLDDYCESIKLREKKKNS</sequence>
<comment type="caution">
    <text evidence="6">The sequence shown here is derived from an EMBL/GenBank/DDBJ whole genome shotgun (WGS) entry which is preliminary data.</text>
</comment>
<comment type="similarity">
    <text evidence="1">Belongs to the prokaryotic/mitochondrial release factor family.</text>
</comment>
<dbReference type="SUPFAM" id="SSF75620">
    <property type="entry name" value="Release factor"/>
    <property type="match status" value="1"/>
</dbReference>
<dbReference type="FunFam" id="3.30.70.1660:FF:000002">
    <property type="entry name" value="Peptide chain release factor 1"/>
    <property type="match status" value="1"/>
</dbReference>
<dbReference type="Gene3D" id="3.30.70.1660">
    <property type="match status" value="1"/>
</dbReference>
<dbReference type="InterPro" id="IPR005139">
    <property type="entry name" value="PCRF"/>
</dbReference>
<proteinExistence type="inferred from homology"/>
<gene>
    <name evidence="6" type="ORF">SNE40_003633</name>
</gene>
<dbReference type="InterPro" id="IPR000352">
    <property type="entry name" value="Pep_chain_release_fac_I"/>
</dbReference>
<dbReference type="PROSITE" id="PS00745">
    <property type="entry name" value="RF_PROK_I"/>
    <property type="match status" value="1"/>
</dbReference>
<dbReference type="Proteomes" id="UP001347796">
    <property type="component" value="Unassembled WGS sequence"/>
</dbReference>
<evidence type="ECO:0000256" key="2">
    <source>
        <dbReference type="ARBA" id="ARBA00022481"/>
    </source>
</evidence>
<feature type="coiled-coil region" evidence="4">
    <location>
        <begin position="148"/>
        <end position="208"/>
    </location>
</feature>
<name>A0AAN8Q0G4_PATCE</name>
<dbReference type="PANTHER" id="PTHR43804">
    <property type="entry name" value="LD18447P"/>
    <property type="match status" value="1"/>
</dbReference>
<keyword evidence="7" id="KW-1185">Reference proteome</keyword>
<dbReference type="Gene3D" id="3.30.160.20">
    <property type="match status" value="1"/>
</dbReference>
<dbReference type="GO" id="GO:0003747">
    <property type="term" value="F:translation release factor activity"/>
    <property type="evidence" value="ECO:0007669"/>
    <property type="project" value="InterPro"/>
</dbReference>
<evidence type="ECO:0000313" key="6">
    <source>
        <dbReference type="EMBL" id="KAK6192093.1"/>
    </source>
</evidence>
<dbReference type="SMART" id="SM00937">
    <property type="entry name" value="PCRF"/>
    <property type="match status" value="1"/>
</dbReference>
<dbReference type="FunFam" id="3.30.160.20:FF:000004">
    <property type="entry name" value="Peptide chain release factor 1"/>
    <property type="match status" value="1"/>
</dbReference>
<dbReference type="InterPro" id="IPR050057">
    <property type="entry name" value="Prokaryotic/Mito_RF"/>
</dbReference>
<keyword evidence="2" id="KW-0488">Methylation</keyword>
<dbReference type="Pfam" id="PF00472">
    <property type="entry name" value="RF-1"/>
    <property type="match status" value="1"/>
</dbReference>
<dbReference type="EMBL" id="JAZGQO010000002">
    <property type="protein sequence ID" value="KAK6192093.1"/>
    <property type="molecule type" value="Genomic_DNA"/>
</dbReference>
<evidence type="ECO:0000313" key="7">
    <source>
        <dbReference type="Proteomes" id="UP001347796"/>
    </source>
</evidence>
<protein>
    <recommendedName>
        <fullName evidence="5">Prokaryotic-type class I peptide chain release factors domain-containing protein</fullName>
    </recommendedName>
</protein>
<dbReference type="Pfam" id="PF03462">
    <property type="entry name" value="PCRF"/>
    <property type="match status" value="1"/>
</dbReference>
<keyword evidence="3" id="KW-0648">Protein biosynthesis</keyword>
<dbReference type="GO" id="GO:0005737">
    <property type="term" value="C:cytoplasm"/>
    <property type="evidence" value="ECO:0007669"/>
    <property type="project" value="UniProtKB-ARBA"/>
</dbReference>
<dbReference type="AlphaFoldDB" id="A0AAN8Q0G4"/>
<evidence type="ECO:0000259" key="5">
    <source>
        <dbReference type="PROSITE" id="PS00745"/>
    </source>
</evidence>
<evidence type="ECO:0000256" key="4">
    <source>
        <dbReference type="SAM" id="Coils"/>
    </source>
</evidence>
<evidence type="ECO:0000256" key="1">
    <source>
        <dbReference type="ARBA" id="ARBA00010835"/>
    </source>
</evidence>
<feature type="domain" description="Prokaryotic-type class I peptide chain release factors" evidence="5">
    <location>
        <begin position="326"/>
        <end position="342"/>
    </location>
</feature>
<dbReference type="PANTHER" id="PTHR43804:SF7">
    <property type="entry name" value="LD18447P"/>
    <property type="match status" value="1"/>
</dbReference>
<organism evidence="6 7">
    <name type="scientific">Patella caerulea</name>
    <name type="common">Rayed Mediterranean limpet</name>
    <dbReference type="NCBI Taxonomy" id="87958"/>
    <lineage>
        <taxon>Eukaryota</taxon>
        <taxon>Metazoa</taxon>
        <taxon>Spiralia</taxon>
        <taxon>Lophotrochozoa</taxon>
        <taxon>Mollusca</taxon>
        <taxon>Gastropoda</taxon>
        <taxon>Patellogastropoda</taxon>
        <taxon>Patelloidea</taxon>
        <taxon>Patellidae</taxon>
        <taxon>Patella</taxon>
    </lineage>
</organism>